<sequence length="1519" mass="169121">MDDDLFQLRHSCLLSVSVFCTGESTRSEDDGETREQVIKIAEQPDLESVALTEGAPVPREFANPTDDTFMVEDAVEAIGFGTFQWKLSILTGLSWMADAMEMMILSILAPQLHCEWRLPSLEVALLTSAVFIGMMISSSLWGNISDRYGRKTGLKMSVLWTMFYGLMSAFAPIYGWILFLRALVGFGIGGAPQSINCEISLLIRVTLYAEFLPMKSRATCILLIEIFWALGTVFEVLLAILVMPTLGWRWLLGLSTIPLFIFAILCFWLPESARYDVLTGNQEKALATLKRIATENGAPMPLGKLIAARQEDRGKIRDLFSSHFRWTTVLLWFIWFANAFSYYGLVLLTTELFQEGGACGMSKGNKRELRCSLECKYLNSDDYKDLLWTTLSEFPGLLVTLWAIDRLGRRKTMALCFFIFSMCIIPLYGCVGRASMTVLIFIARAFIAGGFQAAYVYTPEVYPTATRALGLGTSSGMARVGALITPFVAQVMLESSVYLALSVYCCCCLLAAIASCALPIETTGRGLQESSHREWGQEMDFGSEDDRRINQRMHLVVEPVQEAMMKMLPYFVENAVLTQSEINRILSESFFMVKGAALFLQQGSSHQGQKAHPHHKHAGDLPQHLQVMINILRSEDRIKLAVRLESAWSDRVRYMVVLYTNGRQDTEENILLGIDFTNKDCKSCSIGMVLPLWSDTKIHLDGDGGFTVSTAGRTHVFKPVSVQAMWSALQVLHKVCEVSRRYNYFPGGMALTWMGYYESCIASEQSCINEWNAMKDLETTRPDSPTMFVDKPSERERTECLIKAKLRSIMTCQDLENVTCKQIRTELEQHMNCNLKEYKEFIDNEMLLILGQMDKATLIFDHVYLGSEWNASNLEELQETGVGYILNVTREIDNFFPGTFSYHNIRVYDEDATDLLAHWNETYNFIVKAKKNHSKCLVHCKMGVSRSASTVIAYAMKEYSWSLEKAYNFVKQKRSITRPNPGFMRQLAEYEGILDASKQRHNKLWHPDADCEMVEGQQGLAQCCGGEEGGHLTPEPGMSPCCEEALSDKGAACPSPCRTVSLEIDPAYNNYYFRRLSDSALDSEPSTPVRGPPLLGMEKVFIEIEDVERDALLDDEAFDGREGLPLPHFGPSAEGTAAQTCSRGPEPLEELRLRLEFSTVEEEDEEEVQKEEAEMEVLMQPDDGGGGEGGGGEETQDVEVEGDTEGNGMDLATLNENSNNNNHFSSSPQNFSEKTYTLPPPAHASTPSRWDSKSKQKENSPPQVSKLCLNPSPPEVPSASLPLSHTSSKSHMSSVVLLLPCGPQCDCVDCTASPPTAPLDRDEQPRDSPQPKDDEDLLKEKSESEKGQPAASSDALPELMSMDLEEGKPGVACYIGQPQESLLQLQRSGLVRRRAERLERLSGLSQESLHSLKPLHACQGSKKSPYHTEEEEEFSGFSGDFPKSSTPCQVRLEPLVVPLTNEALLGVVGSGLLTPTSSPHGSTLTRSSSSDSLRSVRGKPGLTCGRGRRRSRPACVWRA</sequence>
<dbReference type="Proteomes" id="UP000831701">
    <property type="component" value="Chromosome 5"/>
</dbReference>
<organism evidence="1 2">
    <name type="scientific">Scortum barcoo</name>
    <name type="common">barcoo grunter</name>
    <dbReference type="NCBI Taxonomy" id="214431"/>
    <lineage>
        <taxon>Eukaryota</taxon>
        <taxon>Metazoa</taxon>
        <taxon>Chordata</taxon>
        <taxon>Craniata</taxon>
        <taxon>Vertebrata</taxon>
        <taxon>Euteleostomi</taxon>
        <taxon>Actinopterygii</taxon>
        <taxon>Neopterygii</taxon>
        <taxon>Teleostei</taxon>
        <taxon>Neoteleostei</taxon>
        <taxon>Acanthomorphata</taxon>
        <taxon>Eupercaria</taxon>
        <taxon>Centrarchiformes</taxon>
        <taxon>Terapontoidei</taxon>
        <taxon>Terapontidae</taxon>
        <taxon>Scortum</taxon>
    </lineage>
</organism>
<keyword evidence="2" id="KW-1185">Reference proteome</keyword>
<comment type="caution">
    <text evidence="1">The sequence shown here is derived from an EMBL/GenBank/DDBJ whole genome shotgun (WGS) entry which is preliminary data.</text>
</comment>
<protein>
    <submittedName>
        <fullName evidence="1">Uncharacterized protein</fullName>
    </submittedName>
</protein>
<name>A0ACB8WYH3_9TELE</name>
<dbReference type="EMBL" id="CM041535">
    <property type="protein sequence ID" value="KAI3372866.1"/>
    <property type="molecule type" value="Genomic_DNA"/>
</dbReference>
<proteinExistence type="predicted"/>
<reference evidence="1" key="1">
    <citation type="submission" date="2022-04" db="EMBL/GenBank/DDBJ databases">
        <title>Jade perch genome.</title>
        <authorList>
            <person name="Chao B."/>
        </authorList>
    </citation>
    <scope>NUCLEOTIDE SEQUENCE</scope>
    <source>
        <strain evidence="1">CB-2022</strain>
    </source>
</reference>
<evidence type="ECO:0000313" key="1">
    <source>
        <dbReference type="EMBL" id="KAI3372866.1"/>
    </source>
</evidence>
<evidence type="ECO:0000313" key="2">
    <source>
        <dbReference type="Proteomes" id="UP000831701"/>
    </source>
</evidence>
<gene>
    <name evidence="1" type="ORF">L3Q82_023310</name>
</gene>
<accession>A0ACB8WYH3</accession>